<keyword evidence="3" id="KW-1185">Reference proteome</keyword>
<organism evidence="2 3">
    <name type="scientific">candidate division MSBL1 archaeon SCGC-AAA261O19</name>
    <dbReference type="NCBI Taxonomy" id="1698277"/>
    <lineage>
        <taxon>Archaea</taxon>
        <taxon>Methanobacteriati</taxon>
        <taxon>Methanobacteriota</taxon>
        <taxon>candidate division MSBL1</taxon>
    </lineage>
</organism>
<accession>A0A133VF55</accession>
<dbReference type="InterPro" id="IPR004860">
    <property type="entry name" value="LAGLIDADG_dom"/>
</dbReference>
<reference evidence="2 3" key="1">
    <citation type="journal article" date="2016" name="Sci. Rep.">
        <title>Metabolic traits of an uncultured archaeal lineage -MSBL1- from brine pools of the Red Sea.</title>
        <authorList>
            <person name="Mwirichia R."/>
            <person name="Alam I."/>
            <person name="Rashid M."/>
            <person name="Vinu M."/>
            <person name="Ba-Alawi W."/>
            <person name="Anthony Kamau A."/>
            <person name="Kamanda Ngugi D."/>
            <person name="Goker M."/>
            <person name="Klenk H.P."/>
            <person name="Bajic V."/>
            <person name="Stingl U."/>
        </authorList>
    </citation>
    <scope>NUCLEOTIDE SEQUENCE [LARGE SCALE GENOMIC DNA]</scope>
    <source>
        <strain evidence="2">SCGC-AAA261O19</strain>
    </source>
</reference>
<protein>
    <recommendedName>
        <fullName evidence="1">DOD-type homing endonuclease domain-containing protein</fullName>
    </recommendedName>
</protein>
<dbReference type="Gene3D" id="3.10.28.10">
    <property type="entry name" value="Homing endonucleases"/>
    <property type="match status" value="1"/>
</dbReference>
<evidence type="ECO:0000313" key="3">
    <source>
        <dbReference type="Proteomes" id="UP000070076"/>
    </source>
</evidence>
<dbReference type="Pfam" id="PF14528">
    <property type="entry name" value="LAGLIDADG_3"/>
    <property type="match status" value="1"/>
</dbReference>
<dbReference type="InterPro" id="IPR004042">
    <property type="entry name" value="Intein_endonuc_central"/>
</dbReference>
<dbReference type="PROSITE" id="PS50819">
    <property type="entry name" value="INTEIN_ENDONUCLEASE"/>
    <property type="match status" value="1"/>
</dbReference>
<evidence type="ECO:0000313" key="2">
    <source>
        <dbReference type="EMBL" id="KXB05076.1"/>
    </source>
</evidence>
<name>A0A133VF55_9EURY</name>
<dbReference type="AlphaFoldDB" id="A0A133VF55"/>
<dbReference type="SUPFAM" id="SSF55608">
    <property type="entry name" value="Homing endonucleases"/>
    <property type="match status" value="2"/>
</dbReference>
<comment type="caution">
    <text evidence="2">The sequence shown here is derived from an EMBL/GenBank/DDBJ whole genome shotgun (WGS) entry which is preliminary data.</text>
</comment>
<sequence>MTHQQKIAEMGLRDLPLRFRIQLYREALQLHDENDWGCVRIVEELSAKHQVKIWNSTVSRWLTGKRNPEAKCTLFTPKPSPELSYFTGVFTGDGTITSGSWPTTKVITLATVDKDFAEMFNRAAVTILGHSKPYRMHYYAQKYWVKIHSTLLADFLQEPFSKIKRYVEEHPAEFVRGFFDAEGSIGVTLTKDRLEPMLNVVNTNPDYIHSIEDLLKKQFNIKLRTSRRELGENRRAFYTLYTYRYKLINRFDSKIGFGILRKREKLNDVLKLLEKHSARRAAVKWKELYAKAGRKWKKKNRRAKSQRFKNKNN</sequence>
<dbReference type="InterPro" id="IPR027434">
    <property type="entry name" value="Homing_endonucl"/>
</dbReference>
<gene>
    <name evidence="2" type="ORF">AKJ48_00425</name>
</gene>
<dbReference type="EMBL" id="LHYB01000002">
    <property type="protein sequence ID" value="KXB05076.1"/>
    <property type="molecule type" value="Genomic_DNA"/>
</dbReference>
<dbReference type="GO" id="GO:0004519">
    <property type="term" value="F:endonuclease activity"/>
    <property type="evidence" value="ECO:0007669"/>
    <property type="project" value="InterPro"/>
</dbReference>
<evidence type="ECO:0000259" key="1">
    <source>
        <dbReference type="PROSITE" id="PS50819"/>
    </source>
</evidence>
<feature type="domain" description="DOD-type homing endonuclease" evidence="1">
    <location>
        <begin position="86"/>
        <end position="215"/>
    </location>
</feature>
<dbReference type="Proteomes" id="UP000070076">
    <property type="component" value="Unassembled WGS sequence"/>
</dbReference>
<proteinExistence type="predicted"/>